<reference evidence="1 2" key="1">
    <citation type="submission" date="2021-05" db="EMBL/GenBank/DDBJ databases">
        <title>Roseococcus sp. XZZS9, whole genome shotgun sequencing project.</title>
        <authorList>
            <person name="Zhao G."/>
            <person name="Shen L."/>
        </authorList>
    </citation>
    <scope>NUCLEOTIDE SEQUENCE [LARGE SCALE GENOMIC DNA]</scope>
    <source>
        <strain evidence="1 2">XZZS9</strain>
    </source>
</reference>
<gene>
    <name evidence="1" type="ORF">KHU32_10810</name>
</gene>
<evidence type="ECO:0000313" key="2">
    <source>
        <dbReference type="Proteomes" id="UP000766336"/>
    </source>
</evidence>
<evidence type="ECO:0000313" key="1">
    <source>
        <dbReference type="EMBL" id="MBS7811431.1"/>
    </source>
</evidence>
<dbReference type="EMBL" id="JAHCDA010000002">
    <property type="protein sequence ID" value="MBS7811431.1"/>
    <property type="molecule type" value="Genomic_DNA"/>
</dbReference>
<organism evidence="1 2">
    <name type="scientific">Roseococcus pinisoli</name>
    <dbReference type="NCBI Taxonomy" id="2835040"/>
    <lineage>
        <taxon>Bacteria</taxon>
        <taxon>Pseudomonadati</taxon>
        <taxon>Pseudomonadota</taxon>
        <taxon>Alphaproteobacteria</taxon>
        <taxon>Acetobacterales</taxon>
        <taxon>Roseomonadaceae</taxon>
        <taxon>Roseococcus</taxon>
    </lineage>
</organism>
<accession>A0ABS5QCM5</accession>
<dbReference type="Pfam" id="PF07237">
    <property type="entry name" value="DUF1428"/>
    <property type="match status" value="1"/>
</dbReference>
<dbReference type="Gene3D" id="3.30.70.100">
    <property type="match status" value="1"/>
</dbReference>
<dbReference type="Proteomes" id="UP000766336">
    <property type="component" value="Unassembled WGS sequence"/>
</dbReference>
<sequence>MSYIDSALVPVETDKKDAYVEMAARMATLFREHGATRVMDAWGVDVPEGKLTDCRRAVKATPGETIVYSWIEWPSKAARDEGWRKIMADTRMGGDMPFDGKRMIIGGFAPLLDA</sequence>
<dbReference type="InterPro" id="IPR011008">
    <property type="entry name" value="Dimeric_a/b-barrel"/>
</dbReference>
<dbReference type="PIRSF" id="PIRSF007028">
    <property type="entry name" value="UCP007028"/>
    <property type="match status" value="1"/>
</dbReference>
<name>A0ABS5QCM5_9PROT</name>
<comment type="caution">
    <text evidence="1">The sequence shown here is derived from an EMBL/GenBank/DDBJ whole genome shotgun (WGS) entry which is preliminary data.</text>
</comment>
<proteinExistence type="predicted"/>
<dbReference type="InterPro" id="IPR009874">
    <property type="entry name" value="DUF1428"/>
</dbReference>
<keyword evidence="2" id="KW-1185">Reference proteome</keyword>
<protein>
    <submittedName>
        <fullName evidence="1">DUF1428 domain-containing protein</fullName>
    </submittedName>
</protein>
<dbReference type="SUPFAM" id="SSF54909">
    <property type="entry name" value="Dimeric alpha+beta barrel"/>
    <property type="match status" value="1"/>
</dbReference>